<accession>A0A0B7AMT7</accession>
<organism evidence="1">
    <name type="scientific">Arion vulgaris</name>
    <dbReference type="NCBI Taxonomy" id="1028688"/>
    <lineage>
        <taxon>Eukaryota</taxon>
        <taxon>Metazoa</taxon>
        <taxon>Spiralia</taxon>
        <taxon>Lophotrochozoa</taxon>
        <taxon>Mollusca</taxon>
        <taxon>Gastropoda</taxon>
        <taxon>Heterobranchia</taxon>
        <taxon>Euthyneura</taxon>
        <taxon>Panpulmonata</taxon>
        <taxon>Eupulmonata</taxon>
        <taxon>Stylommatophora</taxon>
        <taxon>Helicina</taxon>
        <taxon>Arionoidea</taxon>
        <taxon>Arionidae</taxon>
        <taxon>Arion</taxon>
    </lineage>
</organism>
<gene>
    <name evidence="1" type="primary">ORF129780</name>
</gene>
<sequence>MLSNVYMLYLNLVKKNKTSVITTLYISQQLWHSQVVTVPTQTKFNVPGYRPTKVNRPGSQN</sequence>
<dbReference type="EMBL" id="HACG01035263">
    <property type="protein sequence ID" value="CEK82128.1"/>
    <property type="molecule type" value="Transcribed_RNA"/>
</dbReference>
<proteinExistence type="predicted"/>
<dbReference type="AlphaFoldDB" id="A0A0B7AMT7"/>
<reference evidence="1" key="1">
    <citation type="submission" date="2014-12" db="EMBL/GenBank/DDBJ databases">
        <title>Insight into the proteome of Arion vulgaris.</title>
        <authorList>
            <person name="Aradska J."/>
            <person name="Bulat T."/>
            <person name="Smidak R."/>
            <person name="Sarate P."/>
            <person name="Gangsoo J."/>
            <person name="Sialana F."/>
            <person name="Bilban M."/>
            <person name="Lubec G."/>
        </authorList>
    </citation>
    <scope>NUCLEOTIDE SEQUENCE</scope>
    <source>
        <tissue evidence="1">Skin</tissue>
    </source>
</reference>
<evidence type="ECO:0000313" key="1">
    <source>
        <dbReference type="EMBL" id="CEK82128.1"/>
    </source>
</evidence>
<protein>
    <submittedName>
        <fullName evidence="1">Uncharacterized protein</fullName>
    </submittedName>
</protein>
<name>A0A0B7AMT7_9EUPU</name>